<dbReference type="AlphaFoldDB" id="A0A2H0WZN6"/>
<accession>A0A2H0WZN6</accession>
<keyword evidence="5" id="KW-0472">Membrane</keyword>
<evidence type="ECO:0000256" key="5">
    <source>
        <dbReference type="ARBA" id="ARBA00023136"/>
    </source>
</evidence>
<dbReference type="GO" id="GO:0005886">
    <property type="term" value="C:plasma membrane"/>
    <property type="evidence" value="ECO:0007669"/>
    <property type="project" value="UniProtKB-SubCell"/>
</dbReference>
<dbReference type="PANTHER" id="PTHR43646:SF2">
    <property type="entry name" value="GLYCOSYLTRANSFERASE 2-LIKE DOMAIN-CONTAINING PROTEIN"/>
    <property type="match status" value="1"/>
</dbReference>
<name>A0A2H0WZN6_9BACT</name>
<evidence type="ECO:0000313" key="7">
    <source>
        <dbReference type="EMBL" id="PIS18071.1"/>
    </source>
</evidence>
<feature type="domain" description="Glycosyltransferase 2-like" evidence="6">
    <location>
        <begin position="2"/>
        <end position="117"/>
    </location>
</feature>
<protein>
    <recommendedName>
        <fullName evidence="6">Glycosyltransferase 2-like domain-containing protein</fullName>
    </recommendedName>
</protein>
<gene>
    <name evidence="7" type="ORF">COT54_01265</name>
</gene>
<keyword evidence="3" id="KW-0328">Glycosyltransferase</keyword>
<proteinExistence type="predicted"/>
<comment type="caution">
    <text evidence="7">The sequence shown here is derived from an EMBL/GenBank/DDBJ whole genome shotgun (WGS) entry which is preliminary data.</text>
</comment>
<dbReference type="GO" id="GO:0016757">
    <property type="term" value="F:glycosyltransferase activity"/>
    <property type="evidence" value="ECO:0007669"/>
    <property type="project" value="UniProtKB-KW"/>
</dbReference>
<dbReference type="Pfam" id="PF00535">
    <property type="entry name" value="Glycos_transf_2"/>
    <property type="match status" value="1"/>
</dbReference>
<evidence type="ECO:0000259" key="6">
    <source>
        <dbReference type="Pfam" id="PF00535"/>
    </source>
</evidence>
<comment type="subcellular location">
    <subcellularLocation>
        <location evidence="1">Cell membrane</location>
    </subcellularLocation>
</comment>
<dbReference type="EMBL" id="PEYY01000055">
    <property type="protein sequence ID" value="PIS18071.1"/>
    <property type="molecule type" value="Genomic_DNA"/>
</dbReference>
<organism evidence="7 8">
    <name type="scientific">Candidatus Collierbacteria bacterium CG09_land_8_20_14_0_10_46_12</name>
    <dbReference type="NCBI Taxonomy" id="1974533"/>
    <lineage>
        <taxon>Bacteria</taxon>
        <taxon>Candidatus Collieribacteriota</taxon>
    </lineage>
</organism>
<dbReference type="Gene3D" id="3.90.550.10">
    <property type="entry name" value="Spore Coat Polysaccharide Biosynthesis Protein SpsA, Chain A"/>
    <property type="match status" value="1"/>
</dbReference>
<sequence>ALNEEKYLPHLLDDLTKQTFRDFEVILVDGNSSDATVAKAKSFAKSLPHLTILTSPKRHVCVQRNLGAKKAIADTLIFMDADNRLPLYFLQGIKYRLESTPSDICTVWTKPDNSNPANDIISFGINLGLEIQNNITPRFILESMIIIRKLAFIKIGGFDTNSDYAEGIPFISQANSASFMIKIFRDPTYQYSFRRFRKFGTIHILKTYTQLGISNFLGEKYKNKKAQELYPMLGGSLFTTSNKAKNKFLQHISKLLQDF</sequence>
<feature type="non-terminal residue" evidence="7">
    <location>
        <position position="1"/>
    </location>
</feature>
<dbReference type="InterPro" id="IPR001173">
    <property type="entry name" value="Glyco_trans_2-like"/>
</dbReference>
<dbReference type="InterPro" id="IPR029044">
    <property type="entry name" value="Nucleotide-diphossugar_trans"/>
</dbReference>
<evidence type="ECO:0000256" key="4">
    <source>
        <dbReference type="ARBA" id="ARBA00022679"/>
    </source>
</evidence>
<dbReference type="PANTHER" id="PTHR43646">
    <property type="entry name" value="GLYCOSYLTRANSFERASE"/>
    <property type="match status" value="1"/>
</dbReference>
<dbReference type="Proteomes" id="UP000229574">
    <property type="component" value="Unassembled WGS sequence"/>
</dbReference>
<evidence type="ECO:0000313" key="8">
    <source>
        <dbReference type="Proteomes" id="UP000229574"/>
    </source>
</evidence>
<keyword evidence="2" id="KW-1003">Cell membrane</keyword>
<keyword evidence="4" id="KW-0808">Transferase</keyword>
<reference evidence="8" key="1">
    <citation type="submission" date="2017-09" db="EMBL/GenBank/DDBJ databases">
        <title>Depth-based differentiation of microbial function through sediment-hosted aquifers and enrichment of novel symbionts in the deep terrestrial subsurface.</title>
        <authorList>
            <person name="Probst A.J."/>
            <person name="Ladd B."/>
            <person name="Jarett J.K."/>
            <person name="Geller-Mcgrath D.E."/>
            <person name="Sieber C.M.K."/>
            <person name="Emerson J.B."/>
            <person name="Anantharaman K."/>
            <person name="Thomas B.C."/>
            <person name="Malmstrom R."/>
            <person name="Stieglmeier M."/>
            <person name="Klingl A."/>
            <person name="Woyke T."/>
            <person name="Ryan C.M."/>
            <person name="Banfield J.F."/>
        </authorList>
    </citation>
    <scope>NUCLEOTIDE SEQUENCE [LARGE SCALE GENOMIC DNA]</scope>
</reference>
<evidence type="ECO:0000256" key="2">
    <source>
        <dbReference type="ARBA" id="ARBA00022475"/>
    </source>
</evidence>
<dbReference type="SUPFAM" id="SSF53448">
    <property type="entry name" value="Nucleotide-diphospho-sugar transferases"/>
    <property type="match status" value="1"/>
</dbReference>
<evidence type="ECO:0000256" key="3">
    <source>
        <dbReference type="ARBA" id="ARBA00022676"/>
    </source>
</evidence>
<evidence type="ECO:0000256" key="1">
    <source>
        <dbReference type="ARBA" id="ARBA00004236"/>
    </source>
</evidence>